<keyword evidence="1" id="KW-0521">NADP</keyword>
<comment type="catalytic activity">
    <reaction evidence="1">
        <text>dUMP + (6R)-5,10-methylene-5,6,7,8-tetrahydrofolate + NADPH + H(+) = dTMP + (6S)-5,6,7,8-tetrahydrofolate + NADP(+)</text>
        <dbReference type="Rhea" id="RHEA:29043"/>
        <dbReference type="ChEBI" id="CHEBI:15378"/>
        <dbReference type="ChEBI" id="CHEBI:15636"/>
        <dbReference type="ChEBI" id="CHEBI:57453"/>
        <dbReference type="ChEBI" id="CHEBI:57783"/>
        <dbReference type="ChEBI" id="CHEBI:58349"/>
        <dbReference type="ChEBI" id="CHEBI:63528"/>
        <dbReference type="ChEBI" id="CHEBI:246422"/>
        <dbReference type="EC" id="2.1.1.148"/>
    </reaction>
</comment>
<dbReference type="Proteomes" id="UP000193355">
    <property type="component" value="Unassembled WGS sequence"/>
</dbReference>
<comment type="subunit">
    <text evidence="1">Homotetramer.</text>
</comment>
<keyword evidence="3" id="KW-1185">Reference proteome</keyword>
<proteinExistence type="inferred from homology"/>
<comment type="function">
    <text evidence="1">Catalyzes the reductive methylation of 2'-deoxyuridine-5'-monophosphate (dUMP) to 2'-deoxythymidine-5'-monophosphate (dTMP) while utilizing 5,10-methylenetetrahydrofolate (mTHF) as the methyl donor, and NADPH and FADH(2) as the reductant.</text>
</comment>
<keyword evidence="1" id="KW-0274">FAD</keyword>
<protein>
    <recommendedName>
        <fullName evidence="1">Flavin-dependent thymidylate synthase</fullName>
        <shortName evidence="1">FDTS</shortName>
        <ecNumber evidence="1">2.1.1.148</ecNumber>
    </recommendedName>
    <alternativeName>
        <fullName evidence="1">FAD-dependent thymidylate synthase</fullName>
    </alternativeName>
    <alternativeName>
        <fullName evidence="1">Thymidylate synthase ThyX</fullName>
        <shortName evidence="1">TS</shortName>
        <shortName evidence="1">TSase</shortName>
    </alternativeName>
</protein>
<sequence length="216" mass="24501">MRVDLIYTTPDYLMAIWLAGHTCHSPLAPQELYRDPVDSSKMAKLVDFLINAKHLSVLEHCSMTFAVSGVSRALLAQYSRHRIGVSLSVQSQRYVSERSSGGAIFDHVVPPTIMASPEALEVFMKAMESAQDAYDRLIDCKIPREDARFVLPGAICTNFVTTLNLRSFLDVYEKRVNVKGAQWEIREMLIEMGRLLLEKEPWLDRYLGVKLEECSC</sequence>
<comment type="cofactor">
    <cofactor evidence="1">
        <name>FAD</name>
        <dbReference type="ChEBI" id="CHEBI:57692"/>
    </cofactor>
    <text evidence="1">Binds 4 FAD per tetramer. Each FAD binding site is formed by three monomers.</text>
</comment>
<comment type="pathway">
    <text evidence="1">Pyrimidine metabolism; dTTP biosynthesis.</text>
</comment>
<keyword evidence="1" id="KW-0489">Methyltransferase</keyword>
<dbReference type="Pfam" id="PF02511">
    <property type="entry name" value="Thy1"/>
    <property type="match status" value="1"/>
</dbReference>
<organism evidence="2 3">
    <name type="scientific">Dethiosulfovibrio salsuginis</name>
    <dbReference type="NCBI Taxonomy" id="561720"/>
    <lineage>
        <taxon>Bacteria</taxon>
        <taxon>Thermotogati</taxon>
        <taxon>Synergistota</taxon>
        <taxon>Synergistia</taxon>
        <taxon>Synergistales</taxon>
        <taxon>Dethiosulfovibrionaceae</taxon>
        <taxon>Dethiosulfovibrio</taxon>
    </lineage>
</organism>
<dbReference type="HAMAP" id="MF_01408">
    <property type="entry name" value="ThyX"/>
    <property type="match status" value="1"/>
</dbReference>
<keyword evidence="1" id="KW-0545">Nucleotide biosynthesis</keyword>
<dbReference type="GO" id="GO:0070402">
    <property type="term" value="F:NADPH binding"/>
    <property type="evidence" value="ECO:0007669"/>
    <property type="project" value="TreeGrafter"/>
</dbReference>
<dbReference type="GO" id="GO:0006231">
    <property type="term" value="P:dTMP biosynthetic process"/>
    <property type="evidence" value="ECO:0007669"/>
    <property type="project" value="UniProtKB-UniRule"/>
</dbReference>
<feature type="binding site" description="in other chain" evidence="1">
    <location>
        <begin position="91"/>
        <end position="93"/>
    </location>
    <ligand>
        <name>dUMP</name>
        <dbReference type="ChEBI" id="CHEBI:246422"/>
        <note>ligand shared between dimeric partners</note>
    </ligand>
</feature>
<keyword evidence="1" id="KW-0285">Flavoprotein</keyword>
<dbReference type="STRING" id="561720.SAMN06275492_13419"/>
<dbReference type="InterPro" id="IPR036098">
    <property type="entry name" value="Thymidylate_synthase_ThyX_sf"/>
</dbReference>
<dbReference type="GO" id="GO:0050660">
    <property type="term" value="F:flavin adenine dinucleotide binding"/>
    <property type="evidence" value="ECO:0007669"/>
    <property type="project" value="UniProtKB-UniRule"/>
</dbReference>
<dbReference type="Gene3D" id="3.30.1360.170">
    <property type="match status" value="1"/>
</dbReference>
<dbReference type="GO" id="GO:0032259">
    <property type="term" value="P:methylation"/>
    <property type="evidence" value="ECO:0007669"/>
    <property type="project" value="UniProtKB-KW"/>
</dbReference>
<dbReference type="EC" id="2.1.1.148" evidence="1"/>
<gene>
    <name evidence="1" type="primary">thyX</name>
    <name evidence="2" type="ORF">SAMN06275492_13419</name>
</gene>
<feature type="binding site" evidence="1">
    <location>
        <position position="56"/>
    </location>
    <ligand>
        <name>FAD</name>
        <dbReference type="ChEBI" id="CHEBI:57692"/>
        <note>ligand shared between neighboring subunits</note>
    </ligand>
</feature>
<accession>A0A1X7KSJ7</accession>
<dbReference type="RefSeq" id="WP_085545344.1">
    <property type="nucleotide sequence ID" value="NZ_FXBB01000034.1"/>
</dbReference>
<dbReference type="UniPathway" id="UPA00575"/>
<evidence type="ECO:0000313" key="3">
    <source>
        <dbReference type="Proteomes" id="UP000193355"/>
    </source>
</evidence>
<dbReference type="NCBIfam" id="TIGR02170">
    <property type="entry name" value="thyX"/>
    <property type="match status" value="1"/>
</dbReference>
<dbReference type="AlphaFoldDB" id="A0A1X7KSJ7"/>
<keyword evidence="1" id="KW-0808">Transferase</keyword>
<feature type="active site" description="Involved in ionization of N3 of dUMP, leading to its activation" evidence="1">
    <location>
        <position position="175"/>
    </location>
</feature>
<reference evidence="3" key="1">
    <citation type="submission" date="2017-04" db="EMBL/GenBank/DDBJ databases">
        <authorList>
            <person name="Varghese N."/>
            <person name="Submissions S."/>
        </authorList>
    </citation>
    <scope>NUCLEOTIDE SEQUENCE [LARGE SCALE GENOMIC DNA]</scope>
    <source>
        <strain evidence="3">USBA 82</strain>
    </source>
</reference>
<feature type="binding site" description="in other chain" evidence="1">
    <location>
        <position position="148"/>
    </location>
    <ligand>
        <name>dUMP</name>
        <dbReference type="ChEBI" id="CHEBI:246422"/>
        <note>ligand shared between dimeric partners</note>
    </ligand>
</feature>
<dbReference type="GO" id="GO:0006235">
    <property type="term" value="P:dTTP biosynthetic process"/>
    <property type="evidence" value="ECO:0007669"/>
    <property type="project" value="UniProtKB-UniRule"/>
</dbReference>
<evidence type="ECO:0000256" key="1">
    <source>
        <dbReference type="HAMAP-Rule" id="MF_01408"/>
    </source>
</evidence>
<name>A0A1X7KSJ7_9BACT</name>
<feature type="binding site" evidence="1">
    <location>
        <begin position="164"/>
        <end position="166"/>
    </location>
    <ligand>
        <name>FAD</name>
        <dbReference type="ChEBI" id="CHEBI:57692"/>
        <note>ligand shared between neighboring subunits</note>
    </ligand>
</feature>
<dbReference type="InterPro" id="IPR003669">
    <property type="entry name" value="Thymidylate_synthase_ThyX"/>
</dbReference>
<evidence type="ECO:0000313" key="2">
    <source>
        <dbReference type="EMBL" id="SMG43839.1"/>
    </source>
</evidence>
<feature type="binding site" evidence="1">
    <location>
        <begin position="80"/>
        <end position="82"/>
    </location>
    <ligand>
        <name>FAD</name>
        <dbReference type="ChEBI" id="CHEBI:57692"/>
        <note>ligand shared between neighboring subunits</note>
    </ligand>
</feature>
<dbReference type="EMBL" id="FXBB01000034">
    <property type="protein sequence ID" value="SMG43839.1"/>
    <property type="molecule type" value="Genomic_DNA"/>
</dbReference>
<comment type="caution">
    <text evidence="1">Lacks conserved residue(s) required for the propagation of feature annotation.</text>
</comment>
<dbReference type="OrthoDB" id="9780625at2"/>
<dbReference type="GO" id="GO:0004799">
    <property type="term" value="F:thymidylate synthase activity"/>
    <property type="evidence" value="ECO:0007669"/>
    <property type="project" value="TreeGrafter"/>
</dbReference>
<feature type="binding site" evidence="1">
    <location>
        <position position="175"/>
    </location>
    <ligand>
        <name>dUMP</name>
        <dbReference type="ChEBI" id="CHEBI:246422"/>
        <note>ligand shared between dimeric partners</note>
    </ligand>
</feature>
<feature type="binding site" evidence="1">
    <location>
        <begin position="77"/>
        <end position="80"/>
    </location>
    <ligand>
        <name>dUMP</name>
        <dbReference type="ChEBI" id="CHEBI:246422"/>
        <note>ligand shared between dimeric partners</note>
    </ligand>
</feature>
<dbReference type="PANTHER" id="PTHR34934:SF1">
    <property type="entry name" value="FLAVIN-DEPENDENT THYMIDYLATE SYNTHASE"/>
    <property type="match status" value="1"/>
</dbReference>
<dbReference type="GO" id="GO:0050797">
    <property type="term" value="F:thymidylate synthase (FAD) activity"/>
    <property type="evidence" value="ECO:0007669"/>
    <property type="project" value="UniProtKB-UniRule"/>
</dbReference>
<dbReference type="SUPFAM" id="SSF69796">
    <property type="entry name" value="Thymidylate synthase-complementing protein Thy1"/>
    <property type="match status" value="1"/>
</dbReference>
<dbReference type="PANTHER" id="PTHR34934">
    <property type="entry name" value="FLAVIN-DEPENDENT THYMIDYLATE SYNTHASE"/>
    <property type="match status" value="1"/>
</dbReference>
<comment type="similarity">
    <text evidence="1">Belongs to the thymidylate synthase ThyX family.</text>
</comment>
<dbReference type="CDD" id="cd20175">
    <property type="entry name" value="ThyX"/>
    <property type="match status" value="1"/>
</dbReference>
<dbReference type="PROSITE" id="PS51331">
    <property type="entry name" value="THYX"/>
    <property type="match status" value="1"/>
</dbReference>